<feature type="transmembrane region" description="Helical" evidence="6">
    <location>
        <begin position="67"/>
        <end position="87"/>
    </location>
</feature>
<keyword evidence="5 6" id="KW-0472">Membrane</keyword>
<keyword evidence="3 6" id="KW-0812">Transmembrane</keyword>
<keyword evidence="8" id="KW-1185">Reference proteome</keyword>
<evidence type="ECO:0000313" key="7">
    <source>
        <dbReference type="EMBL" id="MFC7439641.1"/>
    </source>
</evidence>
<evidence type="ECO:0000256" key="1">
    <source>
        <dbReference type="ARBA" id="ARBA00004651"/>
    </source>
</evidence>
<dbReference type="InterPro" id="IPR001123">
    <property type="entry name" value="LeuE-type"/>
</dbReference>
<comment type="caution">
    <text evidence="7">The sequence shown here is derived from an EMBL/GenBank/DDBJ whole genome shotgun (WGS) entry which is preliminary data.</text>
</comment>
<gene>
    <name evidence="7" type="ORF">ACFQNG_00455</name>
</gene>
<evidence type="ECO:0000256" key="2">
    <source>
        <dbReference type="ARBA" id="ARBA00022475"/>
    </source>
</evidence>
<protein>
    <submittedName>
        <fullName evidence="7">LysE family translocator</fullName>
    </submittedName>
</protein>
<feature type="transmembrane region" description="Helical" evidence="6">
    <location>
        <begin position="37"/>
        <end position="60"/>
    </location>
</feature>
<comment type="subcellular location">
    <subcellularLocation>
        <location evidence="1">Cell membrane</location>
        <topology evidence="1">Multi-pass membrane protein</topology>
    </subcellularLocation>
</comment>
<dbReference type="PANTHER" id="PTHR30086:SF21">
    <property type="entry name" value="TRANSPORT PROTEIN"/>
    <property type="match status" value="1"/>
</dbReference>
<keyword evidence="2" id="KW-1003">Cell membrane</keyword>
<organism evidence="7 8">
    <name type="scientific">Laceyella putida</name>
    <dbReference type="NCBI Taxonomy" id="110101"/>
    <lineage>
        <taxon>Bacteria</taxon>
        <taxon>Bacillati</taxon>
        <taxon>Bacillota</taxon>
        <taxon>Bacilli</taxon>
        <taxon>Bacillales</taxon>
        <taxon>Thermoactinomycetaceae</taxon>
        <taxon>Laceyella</taxon>
    </lineage>
</organism>
<evidence type="ECO:0000313" key="8">
    <source>
        <dbReference type="Proteomes" id="UP001596500"/>
    </source>
</evidence>
<name>A0ABW2RFA0_9BACL</name>
<dbReference type="Pfam" id="PF01810">
    <property type="entry name" value="LysE"/>
    <property type="match status" value="1"/>
</dbReference>
<keyword evidence="4 6" id="KW-1133">Transmembrane helix</keyword>
<reference evidence="8" key="1">
    <citation type="journal article" date="2019" name="Int. J. Syst. Evol. Microbiol.">
        <title>The Global Catalogue of Microorganisms (GCM) 10K type strain sequencing project: providing services to taxonomists for standard genome sequencing and annotation.</title>
        <authorList>
            <consortium name="The Broad Institute Genomics Platform"/>
            <consortium name="The Broad Institute Genome Sequencing Center for Infectious Disease"/>
            <person name="Wu L."/>
            <person name="Ma J."/>
        </authorList>
    </citation>
    <scope>NUCLEOTIDE SEQUENCE [LARGE SCALE GENOMIC DNA]</scope>
    <source>
        <strain evidence="8">CGMCC 1.12942</strain>
    </source>
</reference>
<dbReference type="PANTHER" id="PTHR30086">
    <property type="entry name" value="ARGININE EXPORTER PROTEIN ARGO"/>
    <property type="match status" value="1"/>
</dbReference>
<evidence type="ECO:0000256" key="3">
    <source>
        <dbReference type="ARBA" id="ARBA00022692"/>
    </source>
</evidence>
<dbReference type="EMBL" id="JBHTBW010000002">
    <property type="protein sequence ID" value="MFC7439641.1"/>
    <property type="molecule type" value="Genomic_DNA"/>
</dbReference>
<feature type="transmembrane region" description="Helical" evidence="6">
    <location>
        <begin position="146"/>
        <end position="170"/>
    </location>
</feature>
<feature type="transmembrane region" description="Helical" evidence="6">
    <location>
        <begin position="182"/>
        <end position="206"/>
    </location>
</feature>
<accession>A0ABW2RFA0</accession>
<sequence length="207" mass="23288">MYIEVFLVGLLAGMSPGPDFFVVLCNSLRFGRHIGVATAIGIGSALMIHITYTVLGFAFLLHQHPALFRLVQGLGALYLFWLGYHAVKASVSELDLHMNKNTAAQPEKTAVKGFIEGFLCNALNPKATLFFLSVFSQFLSSGTQTWVGWVYGLEIVIAVALWFTLLSCLITNDRFKRLYQRYSYWFDRILGAVLIFFAFKIFVSFFV</sequence>
<dbReference type="RefSeq" id="WP_379862824.1">
    <property type="nucleotide sequence ID" value="NZ_JBHTBW010000002.1"/>
</dbReference>
<evidence type="ECO:0000256" key="6">
    <source>
        <dbReference type="SAM" id="Phobius"/>
    </source>
</evidence>
<evidence type="ECO:0000256" key="4">
    <source>
        <dbReference type="ARBA" id="ARBA00022989"/>
    </source>
</evidence>
<dbReference type="PIRSF" id="PIRSF006324">
    <property type="entry name" value="LeuE"/>
    <property type="match status" value="1"/>
</dbReference>
<proteinExistence type="predicted"/>
<dbReference type="Proteomes" id="UP001596500">
    <property type="component" value="Unassembled WGS sequence"/>
</dbReference>
<evidence type="ECO:0000256" key="5">
    <source>
        <dbReference type="ARBA" id="ARBA00023136"/>
    </source>
</evidence>